<reference evidence="2" key="1">
    <citation type="journal article" date="2023" name="GigaByte">
        <title>Genome assembly of the bearded iris, Iris pallida Lam.</title>
        <authorList>
            <person name="Bruccoleri R.E."/>
            <person name="Oakeley E.J."/>
            <person name="Faust A.M.E."/>
            <person name="Altorfer M."/>
            <person name="Dessus-Babus S."/>
            <person name="Burckhardt D."/>
            <person name="Oertli M."/>
            <person name="Naumann U."/>
            <person name="Petersen F."/>
            <person name="Wong J."/>
        </authorList>
    </citation>
    <scope>NUCLEOTIDE SEQUENCE</scope>
    <source>
        <strain evidence="2">GSM-AAB239-AS_SAM_17_03QT</strain>
    </source>
</reference>
<dbReference type="Proteomes" id="UP001140949">
    <property type="component" value="Unassembled WGS sequence"/>
</dbReference>
<proteinExistence type="predicted"/>
<feature type="compositionally biased region" description="Low complexity" evidence="1">
    <location>
        <begin position="40"/>
        <end position="50"/>
    </location>
</feature>
<name>A0AAX6HPI3_IRIPA</name>
<evidence type="ECO:0000256" key="1">
    <source>
        <dbReference type="SAM" id="MobiDB-lite"/>
    </source>
</evidence>
<dbReference type="AlphaFoldDB" id="A0AAX6HPI3"/>
<keyword evidence="3" id="KW-1185">Reference proteome</keyword>
<protein>
    <submittedName>
        <fullName evidence="2">Xyloglucan glycosyltransferase 9</fullName>
    </submittedName>
</protein>
<feature type="compositionally biased region" description="Low complexity" evidence="1">
    <location>
        <begin position="64"/>
        <end position="74"/>
    </location>
</feature>
<evidence type="ECO:0000313" key="2">
    <source>
        <dbReference type="EMBL" id="KAJ6842571.1"/>
    </source>
</evidence>
<evidence type="ECO:0000313" key="3">
    <source>
        <dbReference type="Proteomes" id="UP001140949"/>
    </source>
</evidence>
<comment type="caution">
    <text evidence="2">The sequence shown here is derived from an EMBL/GenBank/DDBJ whole genome shotgun (WGS) entry which is preliminary data.</text>
</comment>
<accession>A0AAX6HPI3</accession>
<dbReference type="EMBL" id="JANAVB010007506">
    <property type="protein sequence ID" value="KAJ6842571.1"/>
    <property type="molecule type" value="Genomic_DNA"/>
</dbReference>
<reference evidence="2" key="2">
    <citation type="submission" date="2023-04" db="EMBL/GenBank/DDBJ databases">
        <authorList>
            <person name="Bruccoleri R.E."/>
            <person name="Oakeley E.J."/>
            <person name="Faust A.-M."/>
            <person name="Dessus-Babus S."/>
            <person name="Altorfer M."/>
            <person name="Burckhardt D."/>
            <person name="Oertli M."/>
            <person name="Naumann U."/>
            <person name="Petersen F."/>
            <person name="Wong J."/>
        </authorList>
    </citation>
    <scope>NUCLEOTIDE SEQUENCE</scope>
    <source>
        <strain evidence="2">GSM-AAB239-AS_SAM_17_03QT</strain>
        <tissue evidence="2">Leaf</tissue>
    </source>
</reference>
<feature type="region of interest" description="Disordered" evidence="1">
    <location>
        <begin position="1"/>
        <end position="121"/>
    </location>
</feature>
<sequence length="158" mass="16519">MAPWWWAKEGPQGDPGGGQDGEPNWSMVEISSLDDDDDAVAAAPGDFASVRKGRARGRTRSRSRGSSSSGPQGRRLPHLARGRGPSVSPPPSGGASASGKTDFRAGVRRQGGAGGPEVPEPVLHVHKALPLAVGGAPRLRGRRVLQRMAHRHVGTCRS</sequence>
<organism evidence="2 3">
    <name type="scientific">Iris pallida</name>
    <name type="common">Sweet iris</name>
    <dbReference type="NCBI Taxonomy" id="29817"/>
    <lineage>
        <taxon>Eukaryota</taxon>
        <taxon>Viridiplantae</taxon>
        <taxon>Streptophyta</taxon>
        <taxon>Embryophyta</taxon>
        <taxon>Tracheophyta</taxon>
        <taxon>Spermatophyta</taxon>
        <taxon>Magnoliopsida</taxon>
        <taxon>Liliopsida</taxon>
        <taxon>Asparagales</taxon>
        <taxon>Iridaceae</taxon>
        <taxon>Iridoideae</taxon>
        <taxon>Irideae</taxon>
        <taxon>Iris</taxon>
    </lineage>
</organism>
<feature type="compositionally biased region" description="Basic residues" evidence="1">
    <location>
        <begin position="51"/>
        <end position="63"/>
    </location>
</feature>
<gene>
    <name evidence="2" type="ORF">M6B38_300935</name>
</gene>